<evidence type="ECO:0000313" key="2">
    <source>
        <dbReference type="Proteomes" id="UP000004995"/>
    </source>
</evidence>
<name>K4A449_SETIT</name>
<dbReference type="AlphaFoldDB" id="K4A449"/>
<proteinExistence type="predicted"/>
<reference evidence="2" key="1">
    <citation type="journal article" date="2012" name="Nat. Biotechnol.">
        <title>Reference genome sequence of the model plant Setaria.</title>
        <authorList>
            <person name="Bennetzen J.L."/>
            <person name="Schmutz J."/>
            <person name="Wang H."/>
            <person name="Percifield R."/>
            <person name="Hawkins J."/>
            <person name="Pontaroli A.C."/>
            <person name="Estep M."/>
            <person name="Feng L."/>
            <person name="Vaughn J.N."/>
            <person name="Grimwood J."/>
            <person name="Jenkins J."/>
            <person name="Barry K."/>
            <person name="Lindquist E."/>
            <person name="Hellsten U."/>
            <person name="Deshpande S."/>
            <person name="Wang X."/>
            <person name="Wu X."/>
            <person name="Mitros T."/>
            <person name="Triplett J."/>
            <person name="Yang X."/>
            <person name="Ye C.Y."/>
            <person name="Mauro-Herrera M."/>
            <person name="Wang L."/>
            <person name="Li P."/>
            <person name="Sharma M."/>
            <person name="Sharma R."/>
            <person name="Ronald P.C."/>
            <person name="Panaud O."/>
            <person name="Kellogg E.A."/>
            <person name="Brutnell T.P."/>
            <person name="Doust A.N."/>
            <person name="Tuskan G.A."/>
            <person name="Rokhsar D."/>
            <person name="Devos K.M."/>
        </authorList>
    </citation>
    <scope>NUCLEOTIDE SEQUENCE [LARGE SCALE GENOMIC DNA]</scope>
    <source>
        <strain evidence="2">cv. Yugu1</strain>
    </source>
</reference>
<dbReference type="HOGENOM" id="CLU_2744825_0_0_1"/>
<dbReference type="EnsemblPlants" id="KQL25961">
    <property type="protein sequence ID" value="KQL25961"/>
    <property type="gene ID" value="SETIT_033653mg"/>
</dbReference>
<organism evidence="1 2">
    <name type="scientific">Setaria italica</name>
    <name type="common">Foxtail millet</name>
    <name type="synonym">Panicum italicum</name>
    <dbReference type="NCBI Taxonomy" id="4555"/>
    <lineage>
        <taxon>Eukaryota</taxon>
        <taxon>Viridiplantae</taxon>
        <taxon>Streptophyta</taxon>
        <taxon>Embryophyta</taxon>
        <taxon>Tracheophyta</taxon>
        <taxon>Spermatophyta</taxon>
        <taxon>Magnoliopsida</taxon>
        <taxon>Liliopsida</taxon>
        <taxon>Poales</taxon>
        <taxon>Poaceae</taxon>
        <taxon>PACMAD clade</taxon>
        <taxon>Panicoideae</taxon>
        <taxon>Panicodae</taxon>
        <taxon>Paniceae</taxon>
        <taxon>Cenchrinae</taxon>
        <taxon>Setaria</taxon>
    </lineage>
</organism>
<evidence type="ECO:0000313" key="1">
    <source>
        <dbReference type="EnsemblPlants" id="KQL25961"/>
    </source>
</evidence>
<keyword evidence="2" id="KW-1185">Reference proteome</keyword>
<dbReference type="Gramene" id="KQL25961">
    <property type="protein sequence ID" value="KQL25961"/>
    <property type="gene ID" value="SETIT_033653mg"/>
</dbReference>
<accession>K4A449</accession>
<reference evidence="1" key="2">
    <citation type="submission" date="2018-08" db="UniProtKB">
        <authorList>
            <consortium name="EnsemblPlants"/>
        </authorList>
    </citation>
    <scope>IDENTIFICATION</scope>
    <source>
        <strain evidence="1">Yugu1</strain>
    </source>
</reference>
<protein>
    <submittedName>
        <fullName evidence="1">Uncharacterized protein</fullName>
    </submittedName>
</protein>
<dbReference type="EMBL" id="AGNK02001267">
    <property type="status" value="NOT_ANNOTATED_CDS"/>
    <property type="molecule type" value="Genomic_DNA"/>
</dbReference>
<dbReference type="InParanoid" id="K4A449"/>
<dbReference type="Proteomes" id="UP000004995">
    <property type="component" value="Unassembled WGS sequence"/>
</dbReference>
<sequence length="71" mass="8032">MHACMRHAQWTSFSFQTSVCAALVTTWLNYRWFRRLGVCSVTSPSSKKKKSSILSVSSACDNSCKKKEPIE</sequence>